<sequence length="267" mass="29517">MTGAVLGARRPRGGRQQAPRGRSHRRRRGAKLHPPRHSAARKRVVRVSRVFRHYLVTSGMASLMMATMRCSECQREEIQKSAGRSQRWSGLRPHRFLRRRASPSPSAVPFLLLDPSPTGSALRANPFPKVTDPFCQLPLPTLVYRLEAVHLGDLLRMWVRSGTKITLPHSDFQGPTGAHRTAQEPHCSTEPPSLSRGEPIPGTRSPYREKKTLPGAPIGVSELVCVAALGPEGPISVAGFGTVNPIPFWLQRGVSDSQTELQKRARF</sequence>
<name>A0ACB8CYD5_DERSI</name>
<keyword evidence="2" id="KW-1185">Reference proteome</keyword>
<evidence type="ECO:0000313" key="1">
    <source>
        <dbReference type="EMBL" id="KAH7954141.1"/>
    </source>
</evidence>
<accession>A0ACB8CYD5</accession>
<gene>
    <name evidence="1" type="ORF">HPB49_016021</name>
</gene>
<proteinExistence type="predicted"/>
<dbReference type="EMBL" id="CM023473">
    <property type="protein sequence ID" value="KAH7954141.1"/>
    <property type="molecule type" value="Genomic_DNA"/>
</dbReference>
<dbReference type="Proteomes" id="UP000821865">
    <property type="component" value="Chromosome 4"/>
</dbReference>
<reference evidence="1" key="1">
    <citation type="submission" date="2020-05" db="EMBL/GenBank/DDBJ databases">
        <title>Large-scale comparative analyses of tick genomes elucidate their genetic diversity and vector capacities.</title>
        <authorList>
            <person name="Jia N."/>
            <person name="Wang J."/>
            <person name="Shi W."/>
            <person name="Du L."/>
            <person name="Sun Y."/>
            <person name="Zhan W."/>
            <person name="Jiang J."/>
            <person name="Wang Q."/>
            <person name="Zhang B."/>
            <person name="Ji P."/>
            <person name="Sakyi L.B."/>
            <person name="Cui X."/>
            <person name="Yuan T."/>
            <person name="Jiang B."/>
            <person name="Yang W."/>
            <person name="Lam T.T.-Y."/>
            <person name="Chang Q."/>
            <person name="Ding S."/>
            <person name="Wang X."/>
            <person name="Zhu J."/>
            <person name="Ruan X."/>
            <person name="Zhao L."/>
            <person name="Wei J."/>
            <person name="Que T."/>
            <person name="Du C."/>
            <person name="Cheng J."/>
            <person name="Dai P."/>
            <person name="Han X."/>
            <person name="Huang E."/>
            <person name="Gao Y."/>
            <person name="Liu J."/>
            <person name="Shao H."/>
            <person name="Ye R."/>
            <person name="Li L."/>
            <person name="Wei W."/>
            <person name="Wang X."/>
            <person name="Wang C."/>
            <person name="Yang T."/>
            <person name="Huo Q."/>
            <person name="Li W."/>
            <person name="Guo W."/>
            <person name="Chen H."/>
            <person name="Zhou L."/>
            <person name="Ni X."/>
            <person name="Tian J."/>
            <person name="Zhou Y."/>
            <person name="Sheng Y."/>
            <person name="Liu T."/>
            <person name="Pan Y."/>
            <person name="Xia L."/>
            <person name="Li J."/>
            <person name="Zhao F."/>
            <person name="Cao W."/>
        </authorList>
    </citation>
    <scope>NUCLEOTIDE SEQUENCE</scope>
    <source>
        <strain evidence="1">Dsil-2018</strain>
    </source>
</reference>
<protein>
    <submittedName>
        <fullName evidence="1">Uncharacterized protein</fullName>
    </submittedName>
</protein>
<organism evidence="1 2">
    <name type="scientific">Dermacentor silvarum</name>
    <name type="common">Tick</name>
    <dbReference type="NCBI Taxonomy" id="543639"/>
    <lineage>
        <taxon>Eukaryota</taxon>
        <taxon>Metazoa</taxon>
        <taxon>Ecdysozoa</taxon>
        <taxon>Arthropoda</taxon>
        <taxon>Chelicerata</taxon>
        <taxon>Arachnida</taxon>
        <taxon>Acari</taxon>
        <taxon>Parasitiformes</taxon>
        <taxon>Ixodida</taxon>
        <taxon>Ixodoidea</taxon>
        <taxon>Ixodidae</taxon>
        <taxon>Rhipicephalinae</taxon>
        <taxon>Dermacentor</taxon>
    </lineage>
</organism>
<comment type="caution">
    <text evidence="1">The sequence shown here is derived from an EMBL/GenBank/DDBJ whole genome shotgun (WGS) entry which is preliminary data.</text>
</comment>
<evidence type="ECO:0000313" key="2">
    <source>
        <dbReference type="Proteomes" id="UP000821865"/>
    </source>
</evidence>